<sequence length="210" mass="23910">MAYKKCKWFNGSIMLKRNASRRNTSMDDVHEKFFKDAVDYVENIDAPLDALSEPILLLYGLIKLAKFRESYLTQLQEKVSIMFEQCADDSKIKIFSAISITMLDWQKTIKGQVEKSSVLLKEFATRIIEPHIQWHAGANAEAMRSFATATLCALSQGAPQEAGFVLPHFAKYMPTLMEDRAVVTRHYAIKCLNNFGDLQIDDLEPIAYAF</sequence>
<gene>
    <name evidence="2" type="primary">LOC119637729</name>
</gene>
<evidence type="ECO:0000313" key="2">
    <source>
        <dbReference type="RefSeq" id="XP_037889876.1"/>
    </source>
</evidence>
<protein>
    <submittedName>
        <fullName evidence="2">Dynein assembly factor 5, axonemal-like</fullName>
    </submittedName>
</protein>
<proteinExistence type="predicted"/>
<name>A0A9C6DKD6_9MUSC</name>
<evidence type="ECO:0000313" key="1">
    <source>
        <dbReference type="Proteomes" id="UP000092443"/>
    </source>
</evidence>
<accession>A0A9C6DKD6</accession>
<dbReference type="KEGG" id="gfs:119637729"/>
<organism evidence="1 2">
    <name type="scientific">Glossina fuscipes</name>
    <dbReference type="NCBI Taxonomy" id="7396"/>
    <lineage>
        <taxon>Eukaryota</taxon>
        <taxon>Metazoa</taxon>
        <taxon>Ecdysozoa</taxon>
        <taxon>Arthropoda</taxon>
        <taxon>Hexapoda</taxon>
        <taxon>Insecta</taxon>
        <taxon>Pterygota</taxon>
        <taxon>Neoptera</taxon>
        <taxon>Endopterygota</taxon>
        <taxon>Diptera</taxon>
        <taxon>Brachycera</taxon>
        <taxon>Muscomorpha</taxon>
        <taxon>Hippoboscoidea</taxon>
        <taxon>Glossinidae</taxon>
        <taxon>Glossina</taxon>
    </lineage>
</organism>
<reference evidence="2" key="1">
    <citation type="submission" date="2025-08" db="UniProtKB">
        <authorList>
            <consortium name="RefSeq"/>
        </authorList>
    </citation>
    <scope>IDENTIFICATION</scope>
    <source>
        <tissue evidence="2">Whole body pupa</tissue>
    </source>
</reference>
<dbReference type="AlphaFoldDB" id="A0A9C6DKD6"/>
<dbReference type="GeneID" id="119637729"/>
<dbReference type="Proteomes" id="UP000092443">
    <property type="component" value="Unplaced"/>
</dbReference>
<dbReference type="RefSeq" id="XP_037889876.1">
    <property type="nucleotide sequence ID" value="XM_038033948.1"/>
</dbReference>
<keyword evidence="1" id="KW-1185">Reference proteome</keyword>